<reference evidence="3 4" key="1">
    <citation type="submission" date="2017-04" db="EMBL/GenBank/DDBJ databases">
        <title>Draft genome sequence of Marssonina coronaria NL1: causal agent of apple blotch.</title>
        <authorList>
            <person name="Cheng Q."/>
        </authorList>
    </citation>
    <scope>NUCLEOTIDE SEQUENCE [LARGE SCALE GENOMIC DNA]</scope>
    <source>
        <strain evidence="3 4">NL1</strain>
    </source>
</reference>
<dbReference type="PANTHER" id="PTHR37848">
    <property type="entry name" value="EXPRESSED PROTEIN"/>
    <property type="match status" value="1"/>
</dbReference>
<organism evidence="3 4">
    <name type="scientific">Diplocarpon coronariae</name>
    <dbReference type="NCBI Taxonomy" id="2795749"/>
    <lineage>
        <taxon>Eukaryota</taxon>
        <taxon>Fungi</taxon>
        <taxon>Dikarya</taxon>
        <taxon>Ascomycota</taxon>
        <taxon>Pezizomycotina</taxon>
        <taxon>Leotiomycetes</taxon>
        <taxon>Helotiales</taxon>
        <taxon>Drepanopezizaceae</taxon>
        <taxon>Diplocarpon</taxon>
    </lineage>
</organism>
<keyword evidence="2" id="KW-0472">Membrane</keyword>
<protein>
    <submittedName>
        <fullName evidence="3">Uncharacterized protein</fullName>
    </submittedName>
</protein>
<proteinExistence type="predicted"/>
<keyword evidence="2" id="KW-0812">Transmembrane</keyword>
<name>A0A218Z368_9HELO</name>
<accession>A0A218Z368</accession>
<feature type="region of interest" description="Disordered" evidence="1">
    <location>
        <begin position="1"/>
        <end position="60"/>
    </location>
</feature>
<evidence type="ECO:0000256" key="2">
    <source>
        <dbReference type="SAM" id="Phobius"/>
    </source>
</evidence>
<dbReference type="EMBL" id="MZNU01000248">
    <property type="protein sequence ID" value="OWP02124.1"/>
    <property type="molecule type" value="Genomic_DNA"/>
</dbReference>
<feature type="transmembrane region" description="Helical" evidence="2">
    <location>
        <begin position="272"/>
        <end position="293"/>
    </location>
</feature>
<dbReference type="Proteomes" id="UP000242519">
    <property type="component" value="Unassembled WGS sequence"/>
</dbReference>
<keyword evidence="2" id="KW-1133">Transmembrane helix</keyword>
<dbReference type="AlphaFoldDB" id="A0A218Z368"/>
<feature type="compositionally biased region" description="Acidic residues" evidence="1">
    <location>
        <begin position="34"/>
        <end position="47"/>
    </location>
</feature>
<gene>
    <name evidence="3" type="ORF">B2J93_5234</name>
</gene>
<keyword evidence="4" id="KW-1185">Reference proteome</keyword>
<evidence type="ECO:0000313" key="3">
    <source>
        <dbReference type="EMBL" id="OWP02124.1"/>
    </source>
</evidence>
<comment type="caution">
    <text evidence="3">The sequence shown here is derived from an EMBL/GenBank/DDBJ whole genome shotgun (WGS) entry which is preliminary data.</text>
</comment>
<dbReference type="InParanoid" id="A0A218Z368"/>
<evidence type="ECO:0000256" key="1">
    <source>
        <dbReference type="SAM" id="MobiDB-lite"/>
    </source>
</evidence>
<evidence type="ECO:0000313" key="4">
    <source>
        <dbReference type="Proteomes" id="UP000242519"/>
    </source>
</evidence>
<dbReference type="OrthoDB" id="203796at2759"/>
<sequence>MASGKAVNHSAPPASYRDEPGYADSASRSSAVLDEVEATFPDEDPPPYEDTPSYTPLISPASTSVAARQSWSIPPPELPFSSHGMNREEYRTRFPNYSTNSSLLCQMIKEQALYPPSYFVQLSGSHQETRLDGNKETKDTIQDFHISVNLTHLLGGLGSGEVKLLADNQRGYRGTRIVSLKPTVSDESHGEQGTDELRKWCDQYVADKSGVKCFTLTRKIINHDTKKLEQLLRSAIAEINYRGHLSVSFPTQHSSLIVYSPGKINEWRITTWIRWVFYCTFLWLFSWPFLFLITSRYETVSVIYKYADSPPGDNVARKCTVMTEVDWFHRWQSAIKRAAIARMVCKDSVLDESFRIAAERADASVEAYRQRPELPSTVNAFADGAMGALGQGLRVASDHNASWGWGGDS</sequence>
<dbReference type="PANTHER" id="PTHR37848:SF1">
    <property type="entry name" value="SUN DOMAIN-CONTAINING PROTEIN"/>
    <property type="match status" value="1"/>
</dbReference>